<evidence type="ECO:0000313" key="8">
    <source>
        <dbReference type="Proteomes" id="UP000243579"/>
    </source>
</evidence>
<dbReference type="GO" id="GO:0008270">
    <property type="term" value="F:zinc ion binding"/>
    <property type="evidence" value="ECO:0007669"/>
    <property type="project" value="UniProtKB-KW"/>
</dbReference>
<dbReference type="AlphaFoldDB" id="A0A1V9Z0P8"/>
<evidence type="ECO:0008006" key="9">
    <source>
        <dbReference type="Google" id="ProtNLM"/>
    </source>
</evidence>
<keyword evidence="1" id="KW-0479">Metal-binding</keyword>
<dbReference type="InterPro" id="IPR036871">
    <property type="entry name" value="PX_dom_sf"/>
</dbReference>
<reference evidence="7 8" key="1">
    <citation type="journal article" date="2014" name="Genome Biol. Evol.">
        <title>The secreted proteins of Achlya hypogyna and Thraustotheca clavata identify the ancestral oomycete secretome and reveal gene acquisitions by horizontal gene transfer.</title>
        <authorList>
            <person name="Misner I."/>
            <person name="Blouin N."/>
            <person name="Leonard G."/>
            <person name="Richards T.A."/>
            <person name="Lane C.E."/>
        </authorList>
    </citation>
    <scope>NUCLEOTIDE SEQUENCE [LARGE SCALE GENOMIC DNA]</scope>
    <source>
        <strain evidence="7 8">ATCC 48635</strain>
    </source>
</reference>
<feature type="domain" description="RING-type" evidence="5">
    <location>
        <begin position="200"/>
        <end position="246"/>
    </location>
</feature>
<dbReference type="GO" id="GO:0035091">
    <property type="term" value="F:phosphatidylinositol binding"/>
    <property type="evidence" value="ECO:0007669"/>
    <property type="project" value="InterPro"/>
</dbReference>
<comment type="caution">
    <text evidence="7">The sequence shown here is derived from an EMBL/GenBank/DDBJ whole genome shotgun (WGS) entry which is preliminary data.</text>
</comment>
<dbReference type="Pfam" id="PF13639">
    <property type="entry name" value="zf-RING_2"/>
    <property type="match status" value="1"/>
</dbReference>
<sequence>MPSLQQSKVDARALSPIFSATPSPTFAGKQADDVVVVASTVSTETGYLGKHTQYRVTVRCPVTKARWTIPTRYSAVLAFRTSLQSLFAAYNATHPKLKDRLARELLLQLAWLLDTPFPPKRLDADASWVIAERSKAFRTFFCRLVDSKIHLIDATADLPALWLRLVDVVQTFLIAPKDQLLRVVYEKVPAVVRCPDHGDCSVCLGPFAETELTVPGSVVKTRCGHVFHQECLAQWMQSHPSCPICRHQVDAMVGLYM</sequence>
<accession>A0A1V9Z0P8</accession>
<dbReference type="PANTHER" id="PTHR14155">
    <property type="entry name" value="RING FINGER DOMAIN-CONTAINING"/>
    <property type="match status" value="1"/>
</dbReference>
<organism evidence="7 8">
    <name type="scientific">Achlya hypogyna</name>
    <name type="common">Oomycete</name>
    <name type="synonym">Protoachlya hypogyna</name>
    <dbReference type="NCBI Taxonomy" id="1202772"/>
    <lineage>
        <taxon>Eukaryota</taxon>
        <taxon>Sar</taxon>
        <taxon>Stramenopiles</taxon>
        <taxon>Oomycota</taxon>
        <taxon>Saprolegniomycetes</taxon>
        <taxon>Saprolegniales</taxon>
        <taxon>Achlyaceae</taxon>
        <taxon>Achlya</taxon>
    </lineage>
</organism>
<dbReference type="EMBL" id="JNBR01000516">
    <property type="protein sequence ID" value="OQR91555.1"/>
    <property type="molecule type" value="Genomic_DNA"/>
</dbReference>
<dbReference type="InterPro" id="IPR013083">
    <property type="entry name" value="Znf_RING/FYVE/PHD"/>
</dbReference>
<dbReference type="PROSITE" id="PS50089">
    <property type="entry name" value="ZF_RING_2"/>
    <property type="match status" value="1"/>
</dbReference>
<evidence type="ECO:0000256" key="1">
    <source>
        <dbReference type="ARBA" id="ARBA00022723"/>
    </source>
</evidence>
<name>A0A1V9Z0P8_ACHHY</name>
<evidence type="ECO:0000313" key="7">
    <source>
        <dbReference type="EMBL" id="OQR91555.1"/>
    </source>
</evidence>
<keyword evidence="3" id="KW-0862">Zinc</keyword>
<dbReference type="InterPro" id="IPR001683">
    <property type="entry name" value="PX_dom"/>
</dbReference>
<evidence type="ECO:0000259" key="5">
    <source>
        <dbReference type="PROSITE" id="PS50089"/>
    </source>
</evidence>
<dbReference type="STRING" id="1202772.A0A1V9Z0P8"/>
<protein>
    <recommendedName>
        <fullName evidence="9">RING-type domain-containing protein</fullName>
    </recommendedName>
</protein>
<feature type="domain" description="PX" evidence="6">
    <location>
        <begin position="32"/>
        <end position="180"/>
    </location>
</feature>
<evidence type="ECO:0000256" key="2">
    <source>
        <dbReference type="ARBA" id="ARBA00022771"/>
    </source>
</evidence>
<dbReference type="InterPro" id="IPR001841">
    <property type="entry name" value="Znf_RING"/>
</dbReference>
<proteinExistence type="predicted"/>
<gene>
    <name evidence="7" type="ORF">ACHHYP_04583</name>
</gene>
<dbReference type="SUPFAM" id="SSF57850">
    <property type="entry name" value="RING/U-box"/>
    <property type="match status" value="1"/>
</dbReference>
<evidence type="ECO:0000259" key="6">
    <source>
        <dbReference type="PROSITE" id="PS50195"/>
    </source>
</evidence>
<dbReference type="SMART" id="SM00184">
    <property type="entry name" value="RING"/>
    <property type="match status" value="1"/>
</dbReference>
<dbReference type="OrthoDB" id="9984778at2759"/>
<keyword evidence="8" id="KW-1185">Reference proteome</keyword>
<dbReference type="Gene3D" id="3.30.1520.10">
    <property type="entry name" value="Phox-like domain"/>
    <property type="match status" value="1"/>
</dbReference>
<dbReference type="Gene3D" id="3.30.40.10">
    <property type="entry name" value="Zinc/RING finger domain, C3HC4 (zinc finger)"/>
    <property type="match status" value="1"/>
</dbReference>
<keyword evidence="2 4" id="KW-0863">Zinc-finger</keyword>
<dbReference type="CDD" id="cd06093">
    <property type="entry name" value="PX_domain"/>
    <property type="match status" value="1"/>
</dbReference>
<dbReference type="Proteomes" id="UP000243579">
    <property type="component" value="Unassembled WGS sequence"/>
</dbReference>
<dbReference type="PROSITE" id="PS50195">
    <property type="entry name" value="PX"/>
    <property type="match status" value="1"/>
</dbReference>
<evidence type="ECO:0000256" key="3">
    <source>
        <dbReference type="ARBA" id="ARBA00022833"/>
    </source>
</evidence>
<dbReference type="SUPFAM" id="SSF64268">
    <property type="entry name" value="PX domain"/>
    <property type="match status" value="1"/>
</dbReference>
<evidence type="ECO:0000256" key="4">
    <source>
        <dbReference type="PROSITE-ProRule" id="PRU00175"/>
    </source>
</evidence>
<dbReference type="PANTHER" id="PTHR14155:SF627">
    <property type="entry name" value="OS06G0192800 PROTEIN"/>
    <property type="match status" value="1"/>
</dbReference>
<dbReference type="InterPro" id="IPR053238">
    <property type="entry name" value="RING-H2_zinc_finger"/>
</dbReference>